<dbReference type="KEGG" id="lak:106157110"/>
<keyword evidence="6" id="KW-1185">Reference proteome</keyword>
<dbReference type="PANTHER" id="PTHR13130">
    <property type="entry name" value="34 KDA TRANSCRIPTIONAL CO-ACTIVATOR-RELATED"/>
    <property type="match status" value="1"/>
</dbReference>
<sequence length="307" mass="34767">MATDIQDLLARSLLAVRTLRSSVNQVFERFRNGMKEDNSNENKERSFLNELQQGLLSVNQNLGEVEKLGSVITAPAGPLLSGNSALLSLDPVLDKTPLHSQLLQAYKWSNKVHDVANHAFVLLNQNSLKRSTLPSGGPAAKRLRTAQQNFHKLPPQQIDAVIDTQKRMFPDLDIKIHRPQGTAAVLEVTVGRAMKIIIVLRGLILETVNVRGLDEQSFKDNGELDIWTKSKYLVYLKITEHACAALLHFYMPHRPDIAFRSFLTWLNSYTSLFTIPCAKCETYLQDNLPPTWREFRNLKPYHEGCRP</sequence>
<dbReference type="GeneID" id="106157110"/>
<dbReference type="STRING" id="7574.A0A1S3HR82"/>
<evidence type="ECO:0000313" key="7">
    <source>
        <dbReference type="RefSeq" id="XP_013388061.1"/>
    </source>
</evidence>
<accession>A0A1S3HR82</accession>
<dbReference type="RefSeq" id="XP_013388061.1">
    <property type="nucleotide sequence ID" value="XM_013532607.2"/>
</dbReference>
<evidence type="ECO:0000256" key="4">
    <source>
        <dbReference type="ARBA" id="ARBA00023163"/>
    </source>
</evidence>
<dbReference type="InterPro" id="IPR021627">
    <property type="entry name" value="Mediator_Med27"/>
</dbReference>
<dbReference type="AlphaFoldDB" id="A0A1S3HR82"/>
<reference evidence="7 8" key="1">
    <citation type="submission" date="2025-04" db="UniProtKB">
        <authorList>
            <consortium name="RefSeq"/>
        </authorList>
    </citation>
    <scope>IDENTIFICATION</scope>
    <source>
        <tissue evidence="7 8">Gonads</tissue>
    </source>
</reference>
<dbReference type="RefSeq" id="XP_013393454.1">
    <property type="nucleotide sequence ID" value="XM_013538000.1"/>
</dbReference>
<gene>
    <name evidence="7" type="primary">LOC106157110</name>
    <name evidence="8" type="synonym">LOC106161136</name>
</gene>
<dbReference type="GeneID" id="106161136"/>
<keyword evidence="5" id="KW-0539">Nucleus</keyword>
<evidence type="ECO:0000313" key="8">
    <source>
        <dbReference type="RefSeq" id="XP_013393454.1"/>
    </source>
</evidence>
<organism evidence="6 7">
    <name type="scientific">Lingula anatina</name>
    <name type="common">Brachiopod</name>
    <name type="synonym">Lingula unguis</name>
    <dbReference type="NCBI Taxonomy" id="7574"/>
    <lineage>
        <taxon>Eukaryota</taxon>
        <taxon>Metazoa</taxon>
        <taxon>Spiralia</taxon>
        <taxon>Lophotrochozoa</taxon>
        <taxon>Brachiopoda</taxon>
        <taxon>Linguliformea</taxon>
        <taxon>Lingulata</taxon>
        <taxon>Lingulida</taxon>
        <taxon>Linguloidea</taxon>
        <taxon>Lingulidae</taxon>
        <taxon>Lingula</taxon>
    </lineage>
</organism>
<proteinExistence type="inferred from homology"/>
<dbReference type="Proteomes" id="UP000085678">
    <property type="component" value="Unplaced"/>
</dbReference>
<dbReference type="PANTHER" id="PTHR13130:SF4">
    <property type="entry name" value="MEDIATOR OF RNA POLYMERASE II TRANSCRIPTION SUBUNIT 27"/>
    <property type="match status" value="1"/>
</dbReference>
<dbReference type="Pfam" id="PF11571">
    <property type="entry name" value="Med27"/>
    <property type="match status" value="1"/>
</dbReference>
<evidence type="ECO:0000313" key="6">
    <source>
        <dbReference type="Proteomes" id="UP000085678"/>
    </source>
</evidence>
<dbReference type="OMA" id="FHEDCRN"/>
<name>A0A1S3HR82_LINAN</name>
<evidence type="ECO:0000256" key="1">
    <source>
        <dbReference type="ARBA" id="ARBA00004123"/>
    </source>
</evidence>
<protein>
    <submittedName>
        <fullName evidence="7 8">Mediator of RNA polymerase II transcription subunit 27-B</fullName>
    </submittedName>
</protein>
<dbReference type="OrthoDB" id="1868004at2759"/>
<keyword evidence="4" id="KW-0804">Transcription</keyword>
<dbReference type="GO" id="GO:0016592">
    <property type="term" value="C:mediator complex"/>
    <property type="evidence" value="ECO:0007669"/>
    <property type="project" value="InterPro"/>
</dbReference>
<comment type="subcellular location">
    <subcellularLocation>
        <location evidence="1">Nucleus</location>
    </subcellularLocation>
</comment>
<dbReference type="GO" id="GO:0006357">
    <property type="term" value="P:regulation of transcription by RNA polymerase II"/>
    <property type="evidence" value="ECO:0007669"/>
    <property type="project" value="TreeGrafter"/>
</dbReference>
<comment type="similarity">
    <text evidence="2">Belongs to the Mediator complex subunit 27 family.</text>
</comment>
<evidence type="ECO:0000256" key="5">
    <source>
        <dbReference type="ARBA" id="ARBA00023242"/>
    </source>
</evidence>
<keyword evidence="3" id="KW-0805">Transcription regulation</keyword>
<dbReference type="KEGG" id="lak:106161136"/>
<evidence type="ECO:0000256" key="3">
    <source>
        <dbReference type="ARBA" id="ARBA00023015"/>
    </source>
</evidence>
<evidence type="ECO:0000256" key="2">
    <source>
        <dbReference type="ARBA" id="ARBA00008048"/>
    </source>
</evidence>
<dbReference type="GO" id="GO:0003713">
    <property type="term" value="F:transcription coactivator activity"/>
    <property type="evidence" value="ECO:0007669"/>
    <property type="project" value="TreeGrafter"/>
</dbReference>